<dbReference type="SUPFAM" id="SSF51735">
    <property type="entry name" value="NAD(P)-binding Rossmann-fold domains"/>
    <property type="match status" value="1"/>
</dbReference>
<protein>
    <submittedName>
        <fullName evidence="2">FabG, Dehydrogenase with different specificities (Related to short-chain alcohol dehydrogenase)</fullName>
    </submittedName>
    <submittedName>
        <fullName evidence="3">Short chain dehydrogenase</fullName>
    </submittedName>
</protein>
<dbReference type="PANTHER" id="PTHR45458:SF3">
    <property type="entry name" value="CHAIN DEHYDROGENASE (ATSC), PUTATIVE-RELATED"/>
    <property type="match status" value="1"/>
</dbReference>
<dbReference type="GO" id="GO:0016616">
    <property type="term" value="F:oxidoreductase activity, acting on the CH-OH group of donors, NAD or NADP as acceptor"/>
    <property type="evidence" value="ECO:0007669"/>
    <property type="project" value="TreeGrafter"/>
</dbReference>
<accession>A0A2W1D147</accession>
<reference evidence="3" key="3">
    <citation type="journal article" date="2022" name="bioRxiv">
        <title>A global pangenome for the wheat fungal pathogen Pyrenophora tritici-repentis and prediction of effector protein structural homology.</title>
        <authorList>
            <person name="Moolhuijzen P."/>
            <person name="See P.T."/>
            <person name="Shi G."/>
            <person name="Powell H.R."/>
            <person name="Cockram J."/>
            <person name="Jorgensen L.N."/>
            <person name="Benslimane H."/>
            <person name="Strelkov S.E."/>
            <person name="Turner J."/>
            <person name="Liu Z."/>
            <person name="Moffat C.S."/>
        </authorList>
    </citation>
    <scope>NUCLEOTIDE SEQUENCE</scope>
    <source>
        <strain evidence="3">86-124</strain>
    </source>
</reference>
<reference evidence="2" key="1">
    <citation type="journal article" date="2018" name="BMC Genomics">
        <title>Comparative genomics of the wheat fungal pathogen Pyrenophora tritici-repentis reveals chromosomal variations and genome plasticity.</title>
        <authorList>
            <person name="Moolhuijzen P."/>
            <person name="See P.T."/>
            <person name="Hane J.K."/>
            <person name="Shi G."/>
            <person name="Liu Z."/>
            <person name="Oliver R.P."/>
            <person name="Moffat C.S."/>
        </authorList>
    </citation>
    <scope>NUCLEOTIDE SEQUENCE [LARGE SCALE GENOMIC DNA]</scope>
    <source>
        <strain evidence="2">M4</strain>
    </source>
</reference>
<evidence type="ECO:0000313" key="3">
    <source>
        <dbReference type="EMBL" id="KAI1509672.1"/>
    </source>
</evidence>
<dbReference type="AlphaFoldDB" id="A0A2W1D147"/>
<dbReference type="EMBL" id="NRDI02000019">
    <property type="protein sequence ID" value="KAI1509672.1"/>
    <property type="molecule type" value="Genomic_DNA"/>
</dbReference>
<dbReference type="InterPro" id="IPR020904">
    <property type="entry name" value="Sc_DH/Rdtase_CS"/>
</dbReference>
<dbReference type="InterPro" id="IPR052184">
    <property type="entry name" value="SDR_enzymes"/>
</dbReference>
<reference evidence="5" key="4">
    <citation type="journal article" date="2022" name="Microb. Genom.">
        <title>A global pangenome for the wheat fungal pathogen Pyrenophora tritici-repentis and prediction of effector protein structural homology.</title>
        <authorList>
            <person name="Moolhuijzen P.M."/>
            <person name="See P.T."/>
            <person name="Shi G."/>
            <person name="Powell H.R."/>
            <person name="Cockram J."/>
            <person name="Jorgensen L.N."/>
            <person name="Benslimane H."/>
            <person name="Strelkov S.E."/>
            <person name="Turner J."/>
            <person name="Liu Z."/>
            <person name="Moffat C.S."/>
        </authorList>
    </citation>
    <scope>NUCLEOTIDE SEQUENCE [LARGE SCALE GENOMIC DNA]</scope>
</reference>
<proteinExistence type="predicted"/>
<gene>
    <name evidence="3" type="ORF">Ptr86124_011258</name>
    <name evidence="2" type="ORF">PtrM4_053700</name>
</gene>
<name>A0A2W1D147_9PLEO</name>
<dbReference type="OrthoDB" id="7289984at2759"/>
<evidence type="ECO:0000313" key="2">
    <source>
        <dbReference type="EMBL" id="KAF7565936.1"/>
    </source>
</evidence>
<evidence type="ECO:0000256" key="1">
    <source>
        <dbReference type="ARBA" id="ARBA00022857"/>
    </source>
</evidence>
<sequence>MAVYVITGVSKGLGFEFTKQLSSDPKNLIVGLVRNKSATEKKIKQELPTRSNIHILHADLSNHASIKQAAADTALIVGDRGVDVLLANAGLVSYFDGFTAIGELANKPTELETCAHDLFQTNVIGNIHLFHAFLPLVLASPAPTKRVVTITSGVADLDLTNEVEIDIGALYSASKAAMNLVVAKFSVQYKKDGVVFMGISPGLVEVGHYDGVSEEEMKGMMAFVQKLQKYAPHFKGPITPEESVRAVRSVWENATVEKDAGAFVSHLGNKQWV</sequence>
<dbReference type="PANTHER" id="PTHR45458">
    <property type="entry name" value="SHORT-CHAIN DEHYDROGENASE/REDUCTASE SDR"/>
    <property type="match status" value="1"/>
</dbReference>
<keyword evidence="5" id="KW-1185">Reference proteome</keyword>
<keyword evidence="1" id="KW-0521">NADP</keyword>
<dbReference type="Pfam" id="PF00106">
    <property type="entry name" value="adh_short"/>
    <property type="match status" value="1"/>
</dbReference>
<organism evidence="2 4">
    <name type="scientific">Pyrenophora tritici-repentis</name>
    <dbReference type="NCBI Taxonomy" id="45151"/>
    <lineage>
        <taxon>Eukaryota</taxon>
        <taxon>Fungi</taxon>
        <taxon>Dikarya</taxon>
        <taxon>Ascomycota</taxon>
        <taxon>Pezizomycotina</taxon>
        <taxon>Dothideomycetes</taxon>
        <taxon>Pleosporomycetidae</taxon>
        <taxon>Pleosporales</taxon>
        <taxon>Pleosporineae</taxon>
        <taxon>Pleosporaceae</taxon>
        <taxon>Pyrenophora</taxon>
    </lineage>
</organism>
<reference evidence="3" key="2">
    <citation type="submission" date="2021-05" db="EMBL/GenBank/DDBJ databases">
        <authorList>
            <person name="Moolhuijzen P.M."/>
            <person name="Moffat C.S."/>
        </authorList>
    </citation>
    <scope>NUCLEOTIDE SEQUENCE</scope>
    <source>
        <strain evidence="3">86-124</strain>
    </source>
</reference>
<evidence type="ECO:0000313" key="4">
    <source>
        <dbReference type="Proteomes" id="UP000245464"/>
    </source>
</evidence>
<dbReference type="Gene3D" id="3.40.50.720">
    <property type="entry name" value="NAD(P)-binding Rossmann-like Domain"/>
    <property type="match status" value="1"/>
</dbReference>
<dbReference type="PRINTS" id="PR00081">
    <property type="entry name" value="GDHRDH"/>
</dbReference>
<evidence type="ECO:0000313" key="5">
    <source>
        <dbReference type="Proteomes" id="UP000249757"/>
    </source>
</evidence>
<dbReference type="Proteomes" id="UP000245464">
    <property type="component" value="Chromosome 10"/>
</dbReference>
<dbReference type="EMBL" id="NQIK02000010">
    <property type="protein sequence ID" value="KAF7565936.1"/>
    <property type="molecule type" value="Genomic_DNA"/>
</dbReference>
<dbReference type="Proteomes" id="UP000249757">
    <property type="component" value="Unassembled WGS sequence"/>
</dbReference>
<dbReference type="InterPro" id="IPR036291">
    <property type="entry name" value="NAD(P)-bd_dom_sf"/>
</dbReference>
<dbReference type="OMA" id="TNQCEID"/>
<dbReference type="PROSITE" id="PS00061">
    <property type="entry name" value="ADH_SHORT"/>
    <property type="match status" value="1"/>
</dbReference>
<dbReference type="InterPro" id="IPR002347">
    <property type="entry name" value="SDR_fam"/>
</dbReference>
<comment type="caution">
    <text evidence="2">The sequence shown here is derived from an EMBL/GenBank/DDBJ whole genome shotgun (WGS) entry which is preliminary data.</text>
</comment>